<dbReference type="KEGG" id="sdf:ACG33_08550"/>
<protein>
    <submittedName>
        <fullName evidence="2">Transcriptional regulator</fullName>
    </submittedName>
</protein>
<dbReference type="GO" id="GO:0003677">
    <property type="term" value="F:DNA binding"/>
    <property type="evidence" value="ECO:0007669"/>
    <property type="project" value="InterPro"/>
</dbReference>
<dbReference type="OrthoDB" id="129597at2"/>
<sequence length="112" mass="12592">MGRTLSRKIAQLPAHRRAAVKMRAAELIAEELSLQDLRKAMNRTQVEIAKTLGVGQDTVSRYEQRSDMLLSTLKEYVEAMGGELDLVARFPNRQPIRIKKLRDLASRDATGA</sequence>
<reference evidence="2 3" key="1">
    <citation type="submission" date="2015-06" db="EMBL/GenBank/DDBJ databases">
        <title>A Comprehensive Approach to Explore the Metabolic and Phylogenetic Diversity of Bacterial Steroid Degradation in the Environment: Testosterone as an Example.</title>
        <authorList>
            <person name="Yang F.-C."/>
            <person name="Chen Y.-L."/>
            <person name="Yu C.-P."/>
            <person name="Tang S.-L."/>
            <person name="Wang P.-H."/>
            <person name="Ismail W."/>
            <person name="Wang C.-H."/>
            <person name="Yang C.-Y."/>
            <person name="Chiang Y.-R."/>
        </authorList>
    </citation>
    <scope>NUCLEOTIDE SEQUENCE [LARGE SCALE GENOMIC DNA]</scope>
    <source>
        <strain evidence="2 3">DSM 18526</strain>
    </source>
</reference>
<dbReference type="CDD" id="cd00093">
    <property type="entry name" value="HTH_XRE"/>
    <property type="match status" value="1"/>
</dbReference>
<feature type="domain" description="HTH cro/C1-type" evidence="1">
    <location>
        <begin position="34"/>
        <end position="87"/>
    </location>
</feature>
<dbReference type="Gene3D" id="1.10.260.40">
    <property type="entry name" value="lambda repressor-like DNA-binding domains"/>
    <property type="match status" value="1"/>
</dbReference>
<dbReference type="SMART" id="SM00530">
    <property type="entry name" value="HTH_XRE"/>
    <property type="match status" value="1"/>
</dbReference>
<dbReference type="InterPro" id="IPR010982">
    <property type="entry name" value="Lambda_DNA-bd_dom_sf"/>
</dbReference>
<dbReference type="PROSITE" id="PS50943">
    <property type="entry name" value="HTH_CROC1"/>
    <property type="match status" value="1"/>
</dbReference>
<accession>A0A127F9P3</accession>
<evidence type="ECO:0000313" key="3">
    <source>
        <dbReference type="Proteomes" id="UP000070250"/>
    </source>
</evidence>
<name>A0A127F9P3_STEDE</name>
<keyword evidence="3" id="KW-1185">Reference proteome</keyword>
<dbReference type="Pfam" id="PF01381">
    <property type="entry name" value="HTH_3"/>
    <property type="match status" value="1"/>
</dbReference>
<dbReference type="RefSeq" id="WP_066920377.1">
    <property type="nucleotide sequence ID" value="NZ_CP011971.1"/>
</dbReference>
<dbReference type="InterPro" id="IPR001387">
    <property type="entry name" value="Cro/C1-type_HTH"/>
</dbReference>
<dbReference type="SUPFAM" id="SSF47413">
    <property type="entry name" value="lambda repressor-like DNA-binding domains"/>
    <property type="match status" value="1"/>
</dbReference>
<dbReference type="EMBL" id="CP011971">
    <property type="protein sequence ID" value="AMN47146.1"/>
    <property type="molecule type" value="Genomic_DNA"/>
</dbReference>
<dbReference type="AlphaFoldDB" id="A0A127F9P3"/>
<evidence type="ECO:0000313" key="2">
    <source>
        <dbReference type="EMBL" id="AMN47146.1"/>
    </source>
</evidence>
<evidence type="ECO:0000259" key="1">
    <source>
        <dbReference type="PROSITE" id="PS50943"/>
    </source>
</evidence>
<proteinExistence type="predicted"/>
<organism evidence="2 3">
    <name type="scientific">Steroidobacter denitrificans</name>
    <dbReference type="NCBI Taxonomy" id="465721"/>
    <lineage>
        <taxon>Bacteria</taxon>
        <taxon>Pseudomonadati</taxon>
        <taxon>Pseudomonadota</taxon>
        <taxon>Gammaproteobacteria</taxon>
        <taxon>Steroidobacterales</taxon>
        <taxon>Steroidobacteraceae</taxon>
        <taxon>Steroidobacter</taxon>
    </lineage>
</organism>
<dbReference type="Proteomes" id="UP000070250">
    <property type="component" value="Chromosome"/>
</dbReference>
<gene>
    <name evidence="2" type="ORF">ACG33_08550</name>
</gene>